<evidence type="ECO:0000259" key="1">
    <source>
        <dbReference type="Pfam" id="PF00149"/>
    </source>
</evidence>
<dbReference type="RefSeq" id="WP_101071847.1">
    <property type="nucleotide sequence ID" value="NZ_PISP01000001.1"/>
</dbReference>
<dbReference type="InterPro" id="IPR004843">
    <property type="entry name" value="Calcineurin-like_PHP"/>
</dbReference>
<gene>
    <name evidence="2" type="ORF">CWD77_03565</name>
</gene>
<dbReference type="AlphaFoldDB" id="A0A2N0VK36"/>
<dbReference type="OrthoDB" id="9808081at2"/>
<protein>
    <submittedName>
        <fullName evidence="2">Serine/threonine protein phosphatase</fullName>
    </submittedName>
</protein>
<dbReference type="CDD" id="cd00144">
    <property type="entry name" value="MPP_PPP_family"/>
    <property type="match status" value="1"/>
</dbReference>
<dbReference type="GO" id="GO:0110154">
    <property type="term" value="P:RNA decapping"/>
    <property type="evidence" value="ECO:0007669"/>
    <property type="project" value="TreeGrafter"/>
</dbReference>
<dbReference type="PANTHER" id="PTHR42850">
    <property type="entry name" value="METALLOPHOSPHOESTERASE"/>
    <property type="match status" value="1"/>
</dbReference>
<evidence type="ECO:0000313" key="2">
    <source>
        <dbReference type="EMBL" id="PKD44555.1"/>
    </source>
</evidence>
<sequence length="220" mass="25380">MTNQLVAIGDIHGCSQSLKALWDKLEPFSDASFIFIGDYIDRGPDSKGVVDFLLKVQNERNCIFLRGNHEQMLLDSFESKRDYNWLLNGGDTTLESYGVDGADQIPDDHLEFYINTKLYYQTDDYFFVHAGVPPHQPIRKSIESEENHDFFLWGRDHIDSFETPWEKTVIFGHTPRPYPIQKKNMIGIDTGCVYEKLGYGKLTAVLLPEQQFIQQTSLDF</sequence>
<accession>A0A2N0VK36</accession>
<dbReference type="GO" id="GO:0008803">
    <property type="term" value="F:bis(5'-nucleosyl)-tetraphosphatase (symmetrical) activity"/>
    <property type="evidence" value="ECO:0007669"/>
    <property type="project" value="TreeGrafter"/>
</dbReference>
<proteinExistence type="predicted"/>
<dbReference type="Gene3D" id="3.60.21.10">
    <property type="match status" value="1"/>
</dbReference>
<comment type="caution">
    <text evidence="2">The sequence shown here is derived from an EMBL/GenBank/DDBJ whole genome shotgun (WGS) entry which is preliminary data.</text>
</comment>
<dbReference type="Pfam" id="PF00149">
    <property type="entry name" value="Metallophos"/>
    <property type="match status" value="1"/>
</dbReference>
<name>A0A2N0VK36_9BACT</name>
<organism evidence="2 3">
    <name type="scientific">Rhodohalobacter barkolensis</name>
    <dbReference type="NCBI Taxonomy" id="2053187"/>
    <lineage>
        <taxon>Bacteria</taxon>
        <taxon>Pseudomonadati</taxon>
        <taxon>Balneolota</taxon>
        <taxon>Balneolia</taxon>
        <taxon>Balneolales</taxon>
        <taxon>Balneolaceae</taxon>
        <taxon>Rhodohalobacter</taxon>
    </lineage>
</organism>
<dbReference type="GO" id="GO:0016791">
    <property type="term" value="F:phosphatase activity"/>
    <property type="evidence" value="ECO:0007669"/>
    <property type="project" value="TreeGrafter"/>
</dbReference>
<dbReference type="SUPFAM" id="SSF56300">
    <property type="entry name" value="Metallo-dependent phosphatases"/>
    <property type="match status" value="1"/>
</dbReference>
<dbReference type="InterPro" id="IPR050126">
    <property type="entry name" value="Ap4A_hydrolase"/>
</dbReference>
<dbReference type="Proteomes" id="UP000233398">
    <property type="component" value="Unassembled WGS sequence"/>
</dbReference>
<evidence type="ECO:0000313" key="3">
    <source>
        <dbReference type="Proteomes" id="UP000233398"/>
    </source>
</evidence>
<dbReference type="InterPro" id="IPR029052">
    <property type="entry name" value="Metallo-depent_PP-like"/>
</dbReference>
<dbReference type="GO" id="GO:0005737">
    <property type="term" value="C:cytoplasm"/>
    <property type="evidence" value="ECO:0007669"/>
    <property type="project" value="TreeGrafter"/>
</dbReference>
<reference evidence="2 3" key="1">
    <citation type="submission" date="2017-11" db="EMBL/GenBank/DDBJ databases">
        <title>Rhodohalobacter 15182 sp. nov., isolated from a salt lake.</title>
        <authorList>
            <person name="Han S."/>
        </authorList>
    </citation>
    <scope>NUCLEOTIDE SEQUENCE [LARGE SCALE GENOMIC DNA]</scope>
    <source>
        <strain evidence="2 3">15182</strain>
    </source>
</reference>
<dbReference type="EMBL" id="PISP01000001">
    <property type="protein sequence ID" value="PKD44555.1"/>
    <property type="molecule type" value="Genomic_DNA"/>
</dbReference>
<dbReference type="PANTHER" id="PTHR42850:SF4">
    <property type="entry name" value="ZINC-DEPENDENT ENDOPOLYPHOSPHATASE"/>
    <property type="match status" value="1"/>
</dbReference>
<feature type="domain" description="Calcineurin-like phosphoesterase" evidence="1">
    <location>
        <begin position="6"/>
        <end position="175"/>
    </location>
</feature>
<keyword evidence="3" id="KW-1185">Reference proteome</keyword>